<dbReference type="SUPFAM" id="SSF46548">
    <property type="entry name" value="alpha-helical ferredoxin"/>
    <property type="match status" value="1"/>
</dbReference>
<dbReference type="InterPro" id="IPR017900">
    <property type="entry name" value="4Fe4S_Fe_S_CS"/>
</dbReference>
<dbReference type="PROSITE" id="PS51379">
    <property type="entry name" value="4FE4S_FER_2"/>
    <property type="match status" value="1"/>
</dbReference>
<dbReference type="InterPro" id="IPR037171">
    <property type="entry name" value="NagB/RpiA_transferase-like"/>
</dbReference>
<sequence length="487" mass="53182">MAGGTFRARARKALENPRLRRAVRVTMNNFMSARRAAMAELAQLAREGLALGDFAAMRERARAIKQHTLDHLDHYLARAATAIGERGGHVHFAAGAHEVGEIVREIARRRGVTLAVKSKSMATEEVHLNRALQADGIEVVETDLGEYIIQLAGETPSHIVGPAIHKTREEIAQLFGRVVGRELSTDTPTLTGVARQVLREKFVRAGMGISGANFVVAETGTLCIVTNEGNGRLVTSAPPVHVAVVGIEKLVPTLADLYVFLGLLARSSTGQKISVYTHMITGPRRPGEADGPEELHVIFLDAGRSDILGTEYQEVLHCIRCGACLNHCPVYRQTGGHAYGAVYSGPVGTVLTPLLGEFRDWKDLPAEACSLCAACWEACPVGIPLHDLILKHRQKTAREGLDQSGLGGPLRLGAAAWTKPWAYRLSVRVGRLALRWFAREEEGGRRWAVKAPGPLRAWTEGRDLPAPPEKSFRELWAEHLRERGQRA</sequence>
<dbReference type="EMBL" id="AP025628">
    <property type="protein sequence ID" value="BDG59705.1"/>
    <property type="molecule type" value="Genomic_DNA"/>
</dbReference>
<organism evidence="9 10">
    <name type="scientific">Caldinitratiruptor microaerophilus</name>
    <dbReference type="NCBI Taxonomy" id="671077"/>
    <lineage>
        <taxon>Bacteria</taxon>
        <taxon>Bacillati</taxon>
        <taxon>Bacillota</taxon>
        <taxon>Clostridia</taxon>
        <taxon>Eubacteriales</taxon>
        <taxon>Symbiobacteriaceae</taxon>
        <taxon>Caldinitratiruptor</taxon>
    </lineage>
</organism>
<dbReference type="PANTHER" id="PTHR47153">
    <property type="entry name" value="LACTATE UTILIZATION PROTEIN B"/>
    <property type="match status" value="1"/>
</dbReference>
<keyword evidence="5" id="KW-0249">Electron transport</keyword>
<dbReference type="Gene3D" id="1.10.1060.10">
    <property type="entry name" value="Alpha-helical ferredoxin"/>
    <property type="match status" value="1"/>
</dbReference>
<dbReference type="GO" id="GO:0006089">
    <property type="term" value="P:lactate metabolic process"/>
    <property type="evidence" value="ECO:0007669"/>
    <property type="project" value="InterPro"/>
</dbReference>
<evidence type="ECO:0000313" key="9">
    <source>
        <dbReference type="EMBL" id="BDG59705.1"/>
    </source>
</evidence>
<dbReference type="RefSeq" id="WP_264843811.1">
    <property type="nucleotide sequence ID" value="NZ_AP025628.1"/>
</dbReference>
<evidence type="ECO:0000256" key="2">
    <source>
        <dbReference type="ARBA" id="ARBA00022485"/>
    </source>
</evidence>
<evidence type="ECO:0000259" key="8">
    <source>
        <dbReference type="PROSITE" id="PS51379"/>
    </source>
</evidence>
<accession>A0AA35G7C6</accession>
<keyword evidence="1" id="KW-0813">Transport</keyword>
<dbReference type="InterPro" id="IPR017896">
    <property type="entry name" value="4Fe4S_Fe-S-bd"/>
</dbReference>
<dbReference type="NCBIfam" id="TIGR00273">
    <property type="entry name" value="LutB/LldF family L-lactate oxidation iron-sulfur protein"/>
    <property type="match status" value="1"/>
</dbReference>
<dbReference type="Pfam" id="PF02589">
    <property type="entry name" value="LUD_dom"/>
    <property type="match status" value="1"/>
</dbReference>
<dbReference type="PANTHER" id="PTHR47153:SF2">
    <property type="entry name" value="LACTATE UTILIZATION PROTEIN B"/>
    <property type="match status" value="1"/>
</dbReference>
<gene>
    <name evidence="9" type="ORF">caldi_07950</name>
</gene>
<reference evidence="9" key="1">
    <citation type="submission" date="2022-03" db="EMBL/GenBank/DDBJ databases">
        <title>Complete genome sequence of Caldinitratiruptor microaerophilus.</title>
        <authorList>
            <person name="Mukaiyama R."/>
            <person name="Nishiyama T."/>
            <person name="Ueda K."/>
        </authorList>
    </citation>
    <scope>NUCLEOTIDE SEQUENCE</scope>
    <source>
        <strain evidence="9">JCM 16183</strain>
    </source>
</reference>
<evidence type="ECO:0000256" key="1">
    <source>
        <dbReference type="ARBA" id="ARBA00022448"/>
    </source>
</evidence>
<evidence type="ECO:0000256" key="5">
    <source>
        <dbReference type="ARBA" id="ARBA00022982"/>
    </source>
</evidence>
<evidence type="ECO:0000313" key="10">
    <source>
        <dbReference type="Proteomes" id="UP001163687"/>
    </source>
</evidence>
<name>A0AA35G7C6_9FIRM</name>
<dbReference type="InterPro" id="IPR003741">
    <property type="entry name" value="LUD_dom"/>
</dbReference>
<keyword evidence="4" id="KW-0677">Repeat</keyword>
<dbReference type="PROSITE" id="PS00198">
    <property type="entry name" value="4FE4S_FER_1"/>
    <property type="match status" value="1"/>
</dbReference>
<feature type="domain" description="4Fe-4S ferredoxin-type" evidence="8">
    <location>
        <begin position="358"/>
        <end position="389"/>
    </location>
</feature>
<evidence type="ECO:0000256" key="3">
    <source>
        <dbReference type="ARBA" id="ARBA00022723"/>
    </source>
</evidence>
<dbReference type="Gene3D" id="3.40.50.10420">
    <property type="entry name" value="NagB/RpiA/CoA transferase-like"/>
    <property type="match status" value="1"/>
</dbReference>
<dbReference type="AlphaFoldDB" id="A0AA35G7C6"/>
<keyword evidence="2" id="KW-0004">4Fe-4S</keyword>
<protein>
    <submittedName>
        <fullName evidence="9">Iron-sulfur cluster-binding protein</fullName>
    </submittedName>
</protein>
<keyword evidence="3" id="KW-0479">Metal-binding</keyword>
<dbReference type="GO" id="GO:0051539">
    <property type="term" value="F:4 iron, 4 sulfur cluster binding"/>
    <property type="evidence" value="ECO:0007669"/>
    <property type="project" value="UniProtKB-KW"/>
</dbReference>
<dbReference type="InterPro" id="IPR024185">
    <property type="entry name" value="FTHF_cligase-like_sf"/>
</dbReference>
<dbReference type="Pfam" id="PF13183">
    <property type="entry name" value="Fer4_8"/>
    <property type="match status" value="1"/>
</dbReference>
<keyword evidence="10" id="KW-1185">Reference proteome</keyword>
<keyword evidence="7" id="KW-0411">Iron-sulfur</keyword>
<evidence type="ECO:0000256" key="7">
    <source>
        <dbReference type="ARBA" id="ARBA00023014"/>
    </source>
</evidence>
<dbReference type="KEGG" id="cmic:caldi_07950"/>
<dbReference type="InterPro" id="IPR004452">
    <property type="entry name" value="LutB/LldF"/>
</dbReference>
<evidence type="ECO:0000256" key="4">
    <source>
        <dbReference type="ARBA" id="ARBA00022737"/>
    </source>
</evidence>
<keyword evidence="6" id="KW-0408">Iron</keyword>
<dbReference type="GO" id="GO:0046872">
    <property type="term" value="F:metal ion binding"/>
    <property type="evidence" value="ECO:0007669"/>
    <property type="project" value="UniProtKB-KW"/>
</dbReference>
<dbReference type="Proteomes" id="UP001163687">
    <property type="component" value="Chromosome"/>
</dbReference>
<dbReference type="InterPro" id="IPR009051">
    <property type="entry name" value="Helical_ferredxn"/>
</dbReference>
<proteinExistence type="predicted"/>
<evidence type="ECO:0000256" key="6">
    <source>
        <dbReference type="ARBA" id="ARBA00023004"/>
    </source>
</evidence>
<dbReference type="SUPFAM" id="SSF100950">
    <property type="entry name" value="NagB/RpiA/CoA transferase-like"/>
    <property type="match status" value="1"/>
</dbReference>